<feature type="domain" description="BESS" evidence="3">
    <location>
        <begin position="464"/>
        <end position="503"/>
    </location>
</feature>
<name>A0A0P9AJD6_DROAN</name>
<proteinExistence type="predicted"/>
<dbReference type="GO" id="GO:0003677">
    <property type="term" value="F:DNA binding"/>
    <property type="evidence" value="ECO:0007669"/>
    <property type="project" value="InterPro"/>
</dbReference>
<dbReference type="GeneID" id="6507825"/>
<keyword evidence="5" id="KW-1185">Reference proteome</keyword>
<feature type="region of interest" description="Disordered" evidence="2">
    <location>
        <begin position="545"/>
        <end position="578"/>
    </location>
</feature>
<evidence type="ECO:0000259" key="3">
    <source>
        <dbReference type="PROSITE" id="PS51031"/>
    </source>
</evidence>
<comment type="subcellular location">
    <subcellularLocation>
        <location evidence="1">Nucleus</location>
    </subcellularLocation>
</comment>
<feature type="compositionally biased region" description="Polar residues" evidence="2">
    <location>
        <begin position="277"/>
        <end position="294"/>
    </location>
</feature>
<feature type="compositionally biased region" description="Acidic residues" evidence="2">
    <location>
        <begin position="138"/>
        <end position="152"/>
    </location>
</feature>
<feature type="region of interest" description="Disordered" evidence="2">
    <location>
        <begin position="815"/>
        <end position="902"/>
    </location>
</feature>
<feature type="compositionally biased region" description="Polar residues" evidence="2">
    <location>
        <begin position="356"/>
        <end position="377"/>
    </location>
</feature>
<protein>
    <submittedName>
        <fullName evidence="4">Uncharacterized protein, isoform B</fullName>
    </submittedName>
</protein>
<feature type="compositionally biased region" description="Basic and acidic residues" evidence="2">
    <location>
        <begin position="87"/>
        <end position="107"/>
    </location>
</feature>
<feature type="compositionally biased region" description="Polar residues" evidence="2">
    <location>
        <begin position="159"/>
        <end position="172"/>
    </location>
</feature>
<feature type="region of interest" description="Disordered" evidence="2">
    <location>
        <begin position="1"/>
        <end position="191"/>
    </location>
</feature>
<evidence type="ECO:0000256" key="1">
    <source>
        <dbReference type="PROSITE-ProRule" id="PRU00371"/>
    </source>
</evidence>
<feature type="compositionally biased region" description="Polar residues" evidence="2">
    <location>
        <begin position="127"/>
        <end position="136"/>
    </location>
</feature>
<feature type="region of interest" description="Disordered" evidence="2">
    <location>
        <begin position="210"/>
        <end position="238"/>
    </location>
</feature>
<feature type="compositionally biased region" description="Basic and acidic residues" evidence="2">
    <location>
        <begin position="309"/>
        <end position="321"/>
    </location>
</feature>
<dbReference type="Pfam" id="PF02944">
    <property type="entry name" value="BESS"/>
    <property type="match status" value="1"/>
</dbReference>
<dbReference type="EMBL" id="CH902618">
    <property type="protein sequence ID" value="KPU77954.1"/>
    <property type="molecule type" value="Genomic_DNA"/>
</dbReference>
<feature type="compositionally biased region" description="Low complexity" evidence="2">
    <location>
        <begin position="817"/>
        <end position="840"/>
    </location>
</feature>
<dbReference type="AlphaFoldDB" id="A0A0P9AJD6"/>
<feature type="compositionally biased region" description="Basic and acidic residues" evidence="2">
    <location>
        <begin position="29"/>
        <end position="65"/>
    </location>
</feature>
<dbReference type="GO" id="GO:0005634">
    <property type="term" value="C:nucleus"/>
    <property type="evidence" value="ECO:0007669"/>
    <property type="project" value="UniProtKB-SubCell"/>
</dbReference>
<accession>A0A0P9AJD6</accession>
<evidence type="ECO:0000313" key="5">
    <source>
        <dbReference type="Proteomes" id="UP000007801"/>
    </source>
</evidence>
<feature type="compositionally biased region" description="Polar residues" evidence="2">
    <location>
        <begin position="1"/>
        <end position="13"/>
    </location>
</feature>
<dbReference type="PROSITE" id="PS51031">
    <property type="entry name" value="BESS"/>
    <property type="match status" value="1"/>
</dbReference>
<feature type="region of interest" description="Disordered" evidence="2">
    <location>
        <begin position="355"/>
        <end position="401"/>
    </location>
</feature>
<feature type="region of interest" description="Disordered" evidence="2">
    <location>
        <begin position="783"/>
        <end position="803"/>
    </location>
</feature>
<gene>
    <name evidence="4" type="primary">Dana\GF25200</name>
    <name evidence="4" type="synonym">dana_GLEANR_9878</name>
    <name evidence="4" type="ORF">GF25200</name>
</gene>
<feature type="compositionally biased region" description="Low complexity" evidence="2">
    <location>
        <begin position="378"/>
        <end position="395"/>
    </location>
</feature>
<feature type="compositionally biased region" description="Polar residues" evidence="2">
    <location>
        <begin position="850"/>
        <end position="864"/>
    </location>
</feature>
<feature type="region of interest" description="Disordered" evidence="2">
    <location>
        <begin position="274"/>
        <end position="294"/>
    </location>
</feature>
<feature type="compositionally biased region" description="Polar residues" evidence="2">
    <location>
        <begin position="794"/>
        <end position="803"/>
    </location>
</feature>
<feature type="compositionally biased region" description="Basic and acidic residues" evidence="2">
    <location>
        <begin position="886"/>
        <end position="896"/>
    </location>
</feature>
<feature type="region of interest" description="Disordered" evidence="2">
    <location>
        <begin position="308"/>
        <end position="342"/>
    </location>
</feature>
<dbReference type="InterPro" id="IPR004210">
    <property type="entry name" value="BESS_motif"/>
</dbReference>
<dbReference type="Proteomes" id="UP000007801">
    <property type="component" value="Unassembled WGS sequence"/>
</dbReference>
<reference evidence="4 5" key="1">
    <citation type="journal article" date="2007" name="Nature">
        <title>Evolution of genes and genomes on the Drosophila phylogeny.</title>
        <authorList>
            <consortium name="Drosophila 12 Genomes Consortium"/>
            <person name="Clark A.G."/>
            <person name="Eisen M.B."/>
            <person name="Smith D.R."/>
            <person name="Bergman C.M."/>
            <person name="Oliver B."/>
            <person name="Markow T.A."/>
            <person name="Kaufman T.C."/>
            <person name="Kellis M."/>
            <person name="Gelbart W."/>
            <person name="Iyer V.N."/>
            <person name="Pollard D.A."/>
            <person name="Sackton T.B."/>
            <person name="Larracuente A.M."/>
            <person name="Singh N.D."/>
            <person name="Abad J.P."/>
            <person name="Abt D.N."/>
            <person name="Adryan B."/>
            <person name="Aguade M."/>
            <person name="Akashi H."/>
            <person name="Anderson W.W."/>
            <person name="Aquadro C.F."/>
            <person name="Ardell D.H."/>
            <person name="Arguello R."/>
            <person name="Artieri C.G."/>
            <person name="Barbash D.A."/>
            <person name="Barker D."/>
            <person name="Barsanti P."/>
            <person name="Batterham P."/>
            <person name="Batzoglou S."/>
            <person name="Begun D."/>
            <person name="Bhutkar A."/>
            <person name="Blanco E."/>
            <person name="Bosak S.A."/>
            <person name="Bradley R.K."/>
            <person name="Brand A.D."/>
            <person name="Brent M.R."/>
            <person name="Brooks A.N."/>
            <person name="Brown R.H."/>
            <person name="Butlin R.K."/>
            <person name="Caggese C."/>
            <person name="Calvi B.R."/>
            <person name="Bernardo de Carvalho A."/>
            <person name="Caspi A."/>
            <person name="Castrezana S."/>
            <person name="Celniker S.E."/>
            <person name="Chang J.L."/>
            <person name="Chapple C."/>
            <person name="Chatterji S."/>
            <person name="Chinwalla A."/>
            <person name="Civetta A."/>
            <person name="Clifton S.W."/>
            <person name="Comeron J.M."/>
            <person name="Costello J.C."/>
            <person name="Coyne J.A."/>
            <person name="Daub J."/>
            <person name="David R.G."/>
            <person name="Delcher A.L."/>
            <person name="Delehaunty K."/>
            <person name="Do C.B."/>
            <person name="Ebling H."/>
            <person name="Edwards K."/>
            <person name="Eickbush T."/>
            <person name="Evans J.D."/>
            <person name="Filipski A."/>
            <person name="Findeiss S."/>
            <person name="Freyhult E."/>
            <person name="Fulton L."/>
            <person name="Fulton R."/>
            <person name="Garcia A.C."/>
            <person name="Gardiner A."/>
            <person name="Garfield D.A."/>
            <person name="Garvin B.E."/>
            <person name="Gibson G."/>
            <person name="Gilbert D."/>
            <person name="Gnerre S."/>
            <person name="Godfrey J."/>
            <person name="Good R."/>
            <person name="Gotea V."/>
            <person name="Gravely B."/>
            <person name="Greenberg A.J."/>
            <person name="Griffiths-Jones S."/>
            <person name="Gross S."/>
            <person name="Guigo R."/>
            <person name="Gustafson E.A."/>
            <person name="Haerty W."/>
            <person name="Hahn M.W."/>
            <person name="Halligan D.L."/>
            <person name="Halpern A.L."/>
            <person name="Halter G.M."/>
            <person name="Han M.V."/>
            <person name="Heger A."/>
            <person name="Hillier L."/>
            <person name="Hinrichs A.S."/>
            <person name="Holmes I."/>
            <person name="Hoskins R.A."/>
            <person name="Hubisz M.J."/>
            <person name="Hultmark D."/>
            <person name="Huntley M.A."/>
            <person name="Jaffe D.B."/>
            <person name="Jagadeeshan S."/>
            <person name="Jeck W.R."/>
            <person name="Johnson J."/>
            <person name="Jones C.D."/>
            <person name="Jordan W.C."/>
            <person name="Karpen G.H."/>
            <person name="Kataoka E."/>
            <person name="Keightley P.D."/>
            <person name="Kheradpour P."/>
            <person name="Kirkness E.F."/>
            <person name="Koerich L.B."/>
            <person name="Kristiansen K."/>
            <person name="Kudrna D."/>
            <person name="Kulathinal R.J."/>
            <person name="Kumar S."/>
            <person name="Kwok R."/>
            <person name="Lander E."/>
            <person name="Langley C.H."/>
            <person name="Lapoint R."/>
            <person name="Lazzaro B.P."/>
            <person name="Lee S.J."/>
            <person name="Levesque L."/>
            <person name="Li R."/>
            <person name="Lin C.F."/>
            <person name="Lin M.F."/>
            <person name="Lindblad-Toh K."/>
            <person name="Llopart A."/>
            <person name="Long M."/>
            <person name="Low L."/>
            <person name="Lozovsky E."/>
            <person name="Lu J."/>
            <person name="Luo M."/>
            <person name="Machado C.A."/>
            <person name="Makalowski W."/>
            <person name="Marzo M."/>
            <person name="Matsuda M."/>
            <person name="Matzkin L."/>
            <person name="McAllister B."/>
            <person name="McBride C.S."/>
            <person name="McKernan B."/>
            <person name="McKernan K."/>
            <person name="Mendez-Lago M."/>
            <person name="Minx P."/>
            <person name="Mollenhauer M.U."/>
            <person name="Montooth K."/>
            <person name="Mount S.M."/>
            <person name="Mu X."/>
            <person name="Myers E."/>
            <person name="Negre B."/>
            <person name="Newfeld S."/>
            <person name="Nielsen R."/>
            <person name="Noor M.A."/>
            <person name="O'Grady P."/>
            <person name="Pachter L."/>
            <person name="Papaceit M."/>
            <person name="Parisi M.J."/>
            <person name="Parisi M."/>
            <person name="Parts L."/>
            <person name="Pedersen J.S."/>
            <person name="Pesole G."/>
            <person name="Phillippy A.M."/>
            <person name="Ponting C.P."/>
            <person name="Pop M."/>
            <person name="Porcelli D."/>
            <person name="Powell J.R."/>
            <person name="Prohaska S."/>
            <person name="Pruitt K."/>
            <person name="Puig M."/>
            <person name="Quesneville H."/>
            <person name="Ram K.R."/>
            <person name="Rand D."/>
            <person name="Rasmussen M.D."/>
            <person name="Reed L.K."/>
            <person name="Reenan R."/>
            <person name="Reily A."/>
            <person name="Remington K.A."/>
            <person name="Rieger T.T."/>
            <person name="Ritchie M.G."/>
            <person name="Robin C."/>
            <person name="Rogers Y.H."/>
            <person name="Rohde C."/>
            <person name="Rozas J."/>
            <person name="Rubenfield M.J."/>
            <person name="Ruiz A."/>
            <person name="Russo S."/>
            <person name="Salzberg S.L."/>
            <person name="Sanchez-Gracia A."/>
            <person name="Saranga D.J."/>
            <person name="Sato H."/>
            <person name="Schaeffer S.W."/>
            <person name="Schatz M.C."/>
            <person name="Schlenke T."/>
            <person name="Schwartz R."/>
            <person name="Segarra C."/>
            <person name="Singh R.S."/>
            <person name="Sirot L."/>
            <person name="Sirota M."/>
            <person name="Sisneros N.B."/>
            <person name="Smith C.D."/>
            <person name="Smith T.F."/>
            <person name="Spieth J."/>
            <person name="Stage D.E."/>
            <person name="Stark A."/>
            <person name="Stephan W."/>
            <person name="Strausberg R.L."/>
            <person name="Strempel S."/>
            <person name="Sturgill D."/>
            <person name="Sutton G."/>
            <person name="Sutton G.G."/>
            <person name="Tao W."/>
            <person name="Teichmann S."/>
            <person name="Tobari Y.N."/>
            <person name="Tomimura Y."/>
            <person name="Tsolas J.M."/>
            <person name="Valente V.L."/>
            <person name="Venter E."/>
            <person name="Venter J.C."/>
            <person name="Vicario S."/>
            <person name="Vieira F.G."/>
            <person name="Vilella A.J."/>
            <person name="Villasante A."/>
            <person name="Walenz B."/>
            <person name="Wang J."/>
            <person name="Wasserman M."/>
            <person name="Watts T."/>
            <person name="Wilson D."/>
            <person name="Wilson R.K."/>
            <person name="Wing R.A."/>
            <person name="Wolfner M.F."/>
            <person name="Wong A."/>
            <person name="Wong G.K."/>
            <person name="Wu C.I."/>
            <person name="Wu G."/>
            <person name="Yamamoto D."/>
            <person name="Yang H.P."/>
            <person name="Yang S.P."/>
            <person name="Yorke J.A."/>
            <person name="Yoshida K."/>
            <person name="Zdobnov E."/>
            <person name="Zhang P."/>
            <person name="Zhang Y."/>
            <person name="Zimin A.V."/>
            <person name="Baldwin J."/>
            <person name="Abdouelleil A."/>
            <person name="Abdulkadir J."/>
            <person name="Abebe A."/>
            <person name="Abera B."/>
            <person name="Abreu J."/>
            <person name="Acer S.C."/>
            <person name="Aftuck L."/>
            <person name="Alexander A."/>
            <person name="An P."/>
            <person name="Anderson E."/>
            <person name="Anderson S."/>
            <person name="Arachi H."/>
            <person name="Azer M."/>
            <person name="Bachantsang P."/>
            <person name="Barry A."/>
            <person name="Bayul T."/>
            <person name="Berlin A."/>
            <person name="Bessette D."/>
            <person name="Bloom T."/>
            <person name="Blye J."/>
            <person name="Boguslavskiy L."/>
            <person name="Bonnet C."/>
            <person name="Boukhgalter B."/>
            <person name="Bourzgui I."/>
            <person name="Brown A."/>
            <person name="Cahill P."/>
            <person name="Channer S."/>
            <person name="Cheshatsang Y."/>
            <person name="Chuda L."/>
            <person name="Citroen M."/>
            <person name="Collymore A."/>
            <person name="Cooke P."/>
            <person name="Costello M."/>
            <person name="D'Aco K."/>
            <person name="Daza R."/>
            <person name="De Haan G."/>
            <person name="DeGray S."/>
            <person name="DeMaso C."/>
            <person name="Dhargay N."/>
            <person name="Dooley K."/>
            <person name="Dooley E."/>
            <person name="Doricent M."/>
            <person name="Dorje P."/>
            <person name="Dorjee K."/>
            <person name="Dupes A."/>
            <person name="Elong R."/>
            <person name="Falk J."/>
            <person name="Farina A."/>
            <person name="Faro S."/>
            <person name="Ferguson D."/>
            <person name="Fisher S."/>
            <person name="Foley C.D."/>
            <person name="Franke A."/>
            <person name="Friedrich D."/>
            <person name="Gadbois L."/>
            <person name="Gearin G."/>
            <person name="Gearin C.R."/>
            <person name="Giannoukos G."/>
            <person name="Goode T."/>
            <person name="Graham J."/>
            <person name="Grandbois E."/>
            <person name="Grewal S."/>
            <person name="Gyaltsen K."/>
            <person name="Hafez N."/>
            <person name="Hagos B."/>
            <person name="Hall J."/>
            <person name="Henson C."/>
            <person name="Hollinger A."/>
            <person name="Honan T."/>
            <person name="Huard M.D."/>
            <person name="Hughes L."/>
            <person name="Hurhula B."/>
            <person name="Husby M.E."/>
            <person name="Kamat A."/>
            <person name="Kanga B."/>
            <person name="Kashin S."/>
            <person name="Khazanovich D."/>
            <person name="Kisner P."/>
            <person name="Lance K."/>
            <person name="Lara M."/>
            <person name="Lee W."/>
            <person name="Lennon N."/>
            <person name="Letendre F."/>
            <person name="LeVine R."/>
            <person name="Lipovsky A."/>
            <person name="Liu X."/>
            <person name="Liu J."/>
            <person name="Liu S."/>
            <person name="Lokyitsang T."/>
            <person name="Lokyitsang Y."/>
            <person name="Lubonja R."/>
            <person name="Lui A."/>
            <person name="MacDonald P."/>
            <person name="Magnisalis V."/>
            <person name="Maru K."/>
            <person name="Matthews C."/>
            <person name="McCusker W."/>
            <person name="McDonough S."/>
            <person name="Mehta T."/>
            <person name="Meldrim J."/>
            <person name="Meneus L."/>
            <person name="Mihai O."/>
            <person name="Mihalev A."/>
            <person name="Mihova T."/>
            <person name="Mittelman R."/>
            <person name="Mlenga V."/>
            <person name="Montmayeur A."/>
            <person name="Mulrain L."/>
            <person name="Navidi A."/>
            <person name="Naylor J."/>
            <person name="Negash T."/>
            <person name="Nguyen T."/>
            <person name="Nguyen N."/>
            <person name="Nicol R."/>
            <person name="Norbu C."/>
            <person name="Norbu N."/>
            <person name="Novod N."/>
            <person name="O'Neill B."/>
            <person name="Osman S."/>
            <person name="Markiewicz E."/>
            <person name="Oyono O.L."/>
            <person name="Patti C."/>
            <person name="Phunkhang P."/>
            <person name="Pierre F."/>
            <person name="Priest M."/>
            <person name="Raghuraman S."/>
            <person name="Rege F."/>
            <person name="Reyes R."/>
            <person name="Rise C."/>
            <person name="Rogov P."/>
            <person name="Ross K."/>
            <person name="Ryan E."/>
            <person name="Settipalli S."/>
            <person name="Shea T."/>
            <person name="Sherpa N."/>
            <person name="Shi L."/>
            <person name="Shih D."/>
            <person name="Sparrow T."/>
            <person name="Spaulding J."/>
            <person name="Stalker J."/>
            <person name="Stange-Thomann N."/>
            <person name="Stavropoulos S."/>
            <person name="Stone C."/>
            <person name="Strader C."/>
            <person name="Tesfaye S."/>
            <person name="Thomson T."/>
            <person name="Thoulutsang Y."/>
            <person name="Thoulutsang D."/>
            <person name="Topham K."/>
            <person name="Topping I."/>
            <person name="Tsamla T."/>
            <person name="Vassiliev H."/>
            <person name="Vo A."/>
            <person name="Wangchuk T."/>
            <person name="Wangdi T."/>
            <person name="Weiand M."/>
            <person name="Wilkinson J."/>
            <person name="Wilson A."/>
            <person name="Yadav S."/>
            <person name="Young G."/>
            <person name="Yu Q."/>
            <person name="Zembek L."/>
            <person name="Zhong D."/>
            <person name="Zimmer A."/>
            <person name="Zwirko Z."/>
            <person name="Jaffe D.B."/>
            <person name="Alvarez P."/>
            <person name="Brockman W."/>
            <person name="Butler J."/>
            <person name="Chin C."/>
            <person name="Gnerre S."/>
            <person name="Grabherr M."/>
            <person name="Kleber M."/>
            <person name="Mauceli E."/>
            <person name="MacCallum I."/>
        </authorList>
    </citation>
    <scope>NUCLEOTIDE SEQUENCE [LARGE SCALE GENOMIC DNA]</scope>
    <source>
        <strain evidence="5">Tucson 14024-0371.13</strain>
    </source>
</reference>
<evidence type="ECO:0000313" key="4">
    <source>
        <dbReference type="EMBL" id="KPU77954.1"/>
    </source>
</evidence>
<organism evidence="4 5">
    <name type="scientific">Drosophila ananassae</name>
    <name type="common">Fruit fly</name>
    <dbReference type="NCBI Taxonomy" id="7217"/>
    <lineage>
        <taxon>Eukaryota</taxon>
        <taxon>Metazoa</taxon>
        <taxon>Ecdysozoa</taxon>
        <taxon>Arthropoda</taxon>
        <taxon>Hexapoda</taxon>
        <taxon>Insecta</taxon>
        <taxon>Pterygota</taxon>
        <taxon>Neoptera</taxon>
        <taxon>Endopterygota</taxon>
        <taxon>Diptera</taxon>
        <taxon>Brachycera</taxon>
        <taxon>Muscomorpha</taxon>
        <taxon>Ephydroidea</taxon>
        <taxon>Drosophilidae</taxon>
        <taxon>Drosophila</taxon>
        <taxon>Sophophora</taxon>
    </lineage>
</organism>
<keyword evidence="1" id="KW-0539">Nucleus</keyword>
<sequence>MRNSYTRFVNLSAQRKRNGQRRLSYPLAEELKFLDPHLHLAEDDSRSESDRDKDSNRDSSSRDISLDQSLKASVITADKAPETPGISEDHKKDIPLTEKVVGEDQETRSGPAIEHSREEVSEKPVNVTESDTALNSETEAEVNVEENPEEELTGFGFESTLSFQEQQTVTSEKPSEGDSVESPRSQSEFFIKKNNDSHLLIIGKKRAPIAMGDSRDPLDESDDDLETIPSPSRRAGRRPLRASMSIKDMPIHRSELGQRLTRLQRRKSLSMAAFQRARSSTSPVKLSQVPRSSLPNKQGQVMVKTIASSRDDIFPRPEPMDKANAANAQQKRSVGRPKKPLQPMIQRMKELIAQRESPTPKSPGQSSMSVQQKSAMASKTNTSTPSNTSTSNTVTRKSPENITMVTFSPITPSSATGTPTGGQAGTVGTPLIAANSTSSPISVQPYKTLTKRCERSSQTESPSLNTDEQFLEMIKPQMMEMNPRQKMMFKKKVFQSLMETFDDATDFPEAGELQHFNINTPSGYEQVSDPELRLVRELVSLVSAAKVTPRQPSPREPSPSASITNGKPAAPDTTRQPRVVPRHMIQRVYKPGSAVEVTTPVMNGPGHEKKLFRILQMNGKPNGLVSASLEDLRAKDSAESGTSGSIKLVHPPVVSPRTSTIVAAVRPQGSSMNTLFGQHSAAAIKAAHPKLRMSRRYSVCGSGNPPPGPPIGPMPANAGALNSNLNPMEAAMLKRRLIAPTQGMVPPLQRPRYSTGGGGQLVASPNGNSLLVRKPVAGSVTGINKQLSPVGGSSVPTKTPQITNVQGSAFNDFVQPASKASTGPSASSSSGLGEASSAKAAIKRVVVGNKTVSAPTEQEPNSRQGRSDSTETAATIAADDFSLTSLKREPLDHMDDQDILGM</sequence>
<dbReference type="OrthoDB" id="5803771at2759"/>
<evidence type="ECO:0000256" key="2">
    <source>
        <dbReference type="SAM" id="MobiDB-lite"/>
    </source>
</evidence>